<dbReference type="Proteomes" id="UP000685013">
    <property type="component" value="Chromosome 8"/>
</dbReference>
<evidence type="ECO:0000256" key="1">
    <source>
        <dbReference type="SAM" id="MobiDB-lite"/>
    </source>
</evidence>
<reference evidence="3 4" key="1">
    <citation type="journal article" date="2021" name="Hortic Res">
        <title>The domestication of Cucurbita argyrosperma as revealed by the genome of its wild relative.</title>
        <authorList>
            <person name="Barrera-Redondo J."/>
            <person name="Sanchez-de la Vega G."/>
            <person name="Aguirre-Liguori J.A."/>
            <person name="Castellanos-Morales G."/>
            <person name="Gutierrez-Guerrero Y.T."/>
            <person name="Aguirre-Dugua X."/>
            <person name="Aguirre-Planter E."/>
            <person name="Tenaillon M.I."/>
            <person name="Lira-Saade R."/>
            <person name="Eguiarte L.E."/>
        </authorList>
    </citation>
    <scope>NUCLEOTIDE SEQUENCE [LARGE SCALE GENOMIC DNA]</scope>
    <source>
        <strain evidence="3">JBR-2021</strain>
    </source>
</reference>
<feature type="non-terminal residue" evidence="3">
    <location>
        <position position="1"/>
    </location>
</feature>
<gene>
    <name evidence="3" type="ORF">SDJN03_13214</name>
</gene>
<name>A0AAV6N9V4_9ROSI</name>
<feature type="compositionally biased region" description="Polar residues" evidence="1">
    <location>
        <begin position="72"/>
        <end position="88"/>
    </location>
</feature>
<evidence type="ECO:0000256" key="2">
    <source>
        <dbReference type="SAM" id="SignalP"/>
    </source>
</evidence>
<comment type="caution">
    <text evidence="3">The sequence shown here is derived from an EMBL/GenBank/DDBJ whole genome shotgun (WGS) entry which is preliminary data.</text>
</comment>
<evidence type="ECO:0000313" key="3">
    <source>
        <dbReference type="EMBL" id="KAG6593738.1"/>
    </source>
</evidence>
<keyword evidence="2" id="KW-0732">Signal</keyword>
<dbReference type="EMBL" id="JAGKQH010000008">
    <property type="protein sequence ID" value="KAG6593738.1"/>
    <property type="molecule type" value="Genomic_DNA"/>
</dbReference>
<organism evidence="3 4">
    <name type="scientific">Cucurbita argyrosperma subsp. sororia</name>
    <dbReference type="NCBI Taxonomy" id="37648"/>
    <lineage>
        <taxon>Eukaryota</taxon>
        <taxon>Viridiplantae</taxon>
        <taxon>Streptophyta</taxon>
        <taxon>Embryophyta</taxon>
        <taxon>Tracheophyta</taxon>
        <taxon>Spermatophyta</taxon>
        <taxon>Magnoliopsida</taxon>
        <taxon>eudicotyledons</taxon>
        <taxon>Gunneridae</taxon>
        <taxon>Pentapetalae</taxon>
        <taxon>rosids</taxon>
        <taxon>fabids</taxon>
        <taxon>Cucurbitales</taxon>
        <taxon>Cucurbitaceae</taxon>
        <taxon>Cucurbiteae</taxon>
        <taxon>Cucurbita</taxon>
    </lineage>
</organism>
<evidence type="ECO:0008006" key="5">
    <source>
        <dbReference type="Google" id="ProtNLM"/>
    </source>
</evidence>
<feature type="region of interest" description="Disordered" evidence="1">
    <location>
        <begin position="69"/>
        <end position="88"/>
    </location>
</feature>
<sequence>MAFWFLLKSNRALIVVFSFWRQCSSLHPNPAIDIMMQALLLNGSSQPSLPSSQSFISHRLSRRLSMPPAMTPSLSSAYTSPQLSQAYI</sequence>
<keyword evidence="4" id="KW-1185">Reference proteome</keyword>
<feature type="signal peptide" evidence="2">
    <location>
        <begin position="1"/>
        <end position="25"/>
    </location>
</feature>
<feature type="chain" id="PRO_5043641608" description="Secreted protein" evidence="2">
    <location>
        <begin position="26"/>
        <end position="88"/>
    </location>
</feature>
<protein>
    <recommendedName>
        <fullName evidence="5">Secreted protein</fullName>
    </recommendedName>
</protein>
<evidence type="ECO:0000313" key="4">
    <source>
        <dbReference type="Proteomes" id="UP000685013"/>
    </source>
</evidence>
<accession>A0AAV6N9V4</accession>
<dbReference type="AlphaFoldDB" id="A0AAV6N9V4"/>
<proteinExistence type="predicted"/>